<dbReference type="InterPro" id="IPR011009">
    <property type="entry name" value="Kinase-like_dom_sf"/>
</dbReference>
<evidence type="ECO:0000256" key="3">
    <source>
        <dbReference type="ARBA" id="ARBA00022777"/>
    </source>
</evidence>
<dbReference type="Pfam" id="PF13424">
    <property type="entry name" value="TPR_12"/>
    <property type="match status" value="3"/>
</dbReference>
<keyword evidence="8" id="KW-0472">Membrane</keyword>
<name>A0A8J6Y5T7_9BACT</name>
<organism evidence="10 11">
    <name type="scientific">Candidatus Sulfomarinibacter kjeldsenii</name>
    <dbReference type="NCBI Taxonomy" id="2885994"/>
    <lineage>
        <taxon>Bacteria</taxon>
        <taxon>Pseudomonadati</taxon>
        <taxon>Acidobacteriota</taxon>
        <taxon>Thermoanaerobaculia</taxon>
        <taxon>Thermoanaerobaculales</taxon>
        <taxon>Candidatus Sulfomarinibacteraceae</taxon>
        <taxon>Candidatus Sulfomarinibacter</taxon>
    </lineage>
</organism>
<evidence type="ECO:0000313" key="11">
    <source>
        <dbReference type="Proteomes" id="UP000598633"/>
    </source>
</evidence>
<dbReference type="CDD" id="cd14014">
    <property type="entry name" value="STKc_PknB_like"/>
    <property type="match status" value="1"/>
</dbReference>
<dbReference type="PANTHER" id="PTHR43289">
    <property type="entry name" value="MITOGEN-ACTIVATED PROTEIN KINASE KINASE KINASE 20-RELATED"/>
    <property type="match status" value="1"/>
</dbReference>
<dbReference type="GO" id="GO:0004674">
    <property type="term" value="F:protein serine/threonine kinase activity"/>
    <property type="evidence" value="ECO:0007669"/>
    <property type="project" value="TreeGrafter"/>
</dbReference>
<dbReference type="SMART" id="SM00220">
    <property type="entry name" value="S_TKc"/>
    <property type="match status" value="1"/>
</dbReference>
<dbReference type="SUPFAM" id="SSF56112">
    <property type="entry name" value="Protein kinase-like (PK-like)"/>
    <property type="match status" value="1"/>
</dbReference>
<dbReference type="SUPFAM" id="SSF48452">
    <property type="entry name" value="TPR-like"/>
    <property type="match status" value="2"/>
</dbReference>
<feature type="repeat" description="TPR" evidence="5">
    <location>
        <begin position="766"/>
        <end position="799"/>
    </location>
</feature>
<dbReference type="InterPro" id="IPR019734">
    <property type="entry name" value="TPR_rpt"/>
</dbReference>
<evidence type="ECO:0000256" key="2">
    <source>
        <dbReference type="ARBA" id="ARBA00022741"/>
    </source>
</evidence>
<feature type="repeat" description="TPR" evidence="5">
    <location>
        <begin position="556"/>
        <end position="589"/>
    </location>
</feature>
<dbReference type="NCBIfam" id="NF047558">
    <property type="entry name" value="TPR_END_plus"/>
    <property type="match status" value="1"/>
</dbReference>
<dbReference type="Proteomes" id="UP000598633">
    <property type="component" value="Unassembled WGS sequence"/>
</dbReference>
<dbReference type="SMART" id="SM00028">
    <property type="entry name" value="TPR"/>
    <property type="match status" value="6"/>
</dbReference>
<keyword evidence="5" id="KW-0802">TPR repeat</keyword>
<reference evidence="10 11" key="1">
    <citation type="submission" date="2020-08" db="EMBL/GenBank/DDBJ databases">
        <title>Acidobacteriota in marine sediments use diverse sulfur dissimilation pathways.</title>
        <authorList>
            <person name="Wasmund K."/>
        </authorList>
    </citation>
    <scope>NUCLEOTIDE SEQUENCE [LARGE SCALE GENOMIC DNA]</scope>
    <source>
        <strain evidence="10">MAG AM3-A</strain>
    </source>
</reference>
<evidence type="ECO:0000256" key="1">
    <source>
        <dbReference type="ARBA" id="ARBA00022679"/>
    </source>
</evidence>
<protein>
    <submittedName>
        <fullName evidence="10">Tetratricopeptide repeat protein</fullName>
    </submittedName>
</protein>
<dbReference type="PROSITE" id="PS00107">
    <property type="entry name" value="PROTEIN_KINASE_ATP"/>
    <property type="match status" value="1"/>
</dbReference>
<comment type="caution">
    <text evidence="10">The sequence shown here is derived from an EMBL/GenBank/DDBJ whole genome shotgun (WGS) entry which is preliminary data.</text>
</comment>
<dbReference type="Gene3D" id="3.30.200.20">
    <property type="entry name" value="Phosphorylase Kinase, domain 1"/>
    <property type="match status" value="1"/>
</dbReference>
<evidence type="ECO:0000256" key="6">
    <source>
        <dbReference type="PROSITE-ProRule" id="PRU10141"/>
    </source>
</evidence>
<feature type="domain" description="Protein kinase" evidence="9">
    <location>
        <begin position="68"/>
        <end position="365"/>
    </location>
</feature>
<dbReference type="InterPro" id="IPR017441">
    <property type="entry name" value="Protein_kinase_ATP_BS"/>
</dbReference>
<evidence type="ECO:0000256" key="8">
    <source>
        <dbReference type="SAM" id="Phobius"/>
    </source>
</evidence>
<dbReference type="InterPro" id="IPR000719">
    <property type="entry name" value="Prot_kinase_dom"/>
</dbReference>
<dbReference type="EMBL" id="JACXWA010000090">
    <property type="protein sequence ID" value="MBD3870802.1"/>
    <property type="molecule type" value="Genomic_DNA"/>
</dbReference>
<evidence type="ECO:0000256" key="5">
    <source>
        <dbReference type="PROSITE-ProRule" id="PRU00339"/>
    </source>
</evidence>
<dbReference type="Pfam" id="PF00069">
    <property type="entry name" value="Pkinase"/>
    <property type="match status" value="1"/>
</dbReference>
<dbReference type="InterPro" id="IPR011990">
    <property type="entry name" value="TPR-like_helical_dom_sf"/>
</dbReference>
<dbReference type="InterPro" id="IPR008271">
    <property type="entry name" value="Ser/Thr_kinase_AS"/>
</dbReference>
<evidence type="ECO:0000313" key="10">
    <source>
        <dbReference type="EMBL" id="MBD3870802.1"/>
    </source>
</evidence>
<dbReference type="Pfam" id="PF13374">
    <property type="entry name" value="TPR_10"/>
    <property type="match status" value="2"/>
</dbReference>
<evidence type="ECO:0000259" key="9">
    <source>
        <dbReference type="PROSITE" id="PS50011"/>
    </source>
</evidence>
<feature type="region of interest" description="Disordered" evidence="7">
    <location>
        <begin position="294"/>
        <end position="322"/>
    </location>
</feature>
<feature type="compositionally biased region" description="Polar residues" evidence="7">
    <location>
        <begin position="301"/>
        <end position="317"/>
    </location>
</feature>
<dbReference type="GO" id="GO:0005524">
    <property type="term" value="F:ATP binding"/>
    <property type="evidence" value="ECO:0007669"/>
    <property type="project" value="UniProtKB-UniRule"/>
</dbReference>
<keyword evidence="3" id="KW-0418">Kinase</keyword>
<evidence type="ECO:0000256" key="4">
    <source>
        <dbReference type="ARBA" id="ARBA00022840"/>
    </source>
</evidence>
<keyword evidence="8" id="KW-0812">Transmembrane</keyword>
<gene>
    <name evidence="10" type="ORF">IFJ97_05515</name>
</gene>
<dbReference type="AlphaFoldDB" id="A0A8J6Y5T7"/>
<accession>A0A8J6Y5T7</accession>
<evidence type="ECO:0000256" key="7">
    <source>
        <dbReference type="SAM" id="MobiDB-lite"/>
    </source>
</evidence>
<sequence length="870" mass="97351">MSIDRHRRAKEVFLAACELPGDERASYLDEECAGDDDLRREVDALLEIDCATPDSSEDRRPPERIGNFHLLQKVGEGGMGEVWEAEQEAPVRRRVAFKLIKWGMDTKEVLARFESERQALALMNHPNIAKAFEAGSTDEGRPFFAMEYVRGVPLTEYCDVQRLSTQERLALFTVVCDGVQHAHQKGVIHRDIKPSNILVAVEDGRPAPKIIDFGVAKATSQRLTERTLFTELGQWIGTPEYMSPEQAELTGLDVDTRSDVYSLGVVLYELLAGTQPFDAEELRTAGFDEMRRRIREEEPQRPSTRVSSLGDASQTAAEQRRTDIHGLTRTLRGDLDWIVMKALEKDRTRRYGSPSELAADVDRYLRNELVEASPPSTAYRVRKFARRHKVGVAAGFLVTAALVVGVTGTTIGLVRARSEAETARKVSELLAAVFADLDPGTQMGQIPSTGAMLDRGVDRIRDELSDQPVLRARLLDTVGNAYRNLGRNGDARVLLEEAIELRSEHLGETSAQVGHSTVSLGWVAFSTGAFDEALGLFERAAIIYEESLGPEHRFVATSLGNAGNVYWRTGKYDEAREAFDRSLEILAAIGMENDPIVVNTTWPQAIMLMDLGRHLEAQPLLENALRLFEQQFGPDHPVVAGLCGALGRCYLETLRLGEARQYSQRALDIIQNTLGTEHPNLVWPLMNLADISHRHGDDEASDEGFQRALRIAELSLGKDHPDLAWILNPYSQTRLALGDATGAQKMLDRALYLIETNFGPHHLDFARTLERSGLHAYVAEDYDEALRQYRRALEIREKIFGEEHIANGWNLYDQACILALAGDVEETVATLQRALATGWAHRRIFEDDDFDSLKGDPEFEAILEEMRRRL</sequence>
<dbReference type="PANTHER" id="PTHR43289:SF6">
    <property type="entry name" value="SERINE_THREONINE-PROTEIN KINASE NEKL-3"/>
    <property type="match status" value="1"/>
</dbReference>
<dbReference type="Gene3D" id="1.25.40.10">
    <property type="entry name" value="Tetratricopeptide repeat domain"/>
    <property type="match status" value="3"/>
</dbReference>
<feature type="transmembrane region" description="Helical" evidence="8">
    <location>
        <begin position="390"/>
        <end position="414"/>
    </location>
</feature>
<keyword evidence="4 6" id="KW-0067">ATP-binding</keyword>
<feature type="binding site" evidence="6">
    <location>
        <position position="98"/>
    </location>
    <ligand>
        <name>ATP</name>
        <dbReference type="ChEBI" id="CHEBI:30616"/>
    </ligand>
</feature>
<dbReference type="PROSITE" id="PS50011">
    <property type="entry name" value="PROTEIN_KINASE_DOM"/>
    <property type="match status" value="1"/>
</dbReference>
<keyword evidence="8" id="KW-1133">Transmembrane helix</keyword>
<dbReference type="PROSITE" id="PS00108">
    <property type="entry name" value="PROTEIN_KINASE_ST"/>
    <property type="match status" value="1"/>
</dbReference>
<proteinExistence type="predicted"/>
<dbReference type="PROSITE" id="PS50005">
    <property type="entry name" value="TPR"/>
    <property type="match status" value="2"/>
</dbReference>
<dbReference type="Gene3D" id="1.10.510.10">
    <property type="entry name" value="Transferase(Phosphotransferase) domain 1"/>
    <property type="match status" value="1"/>
</dbReference>
<keyword evidence="2 6" id="KW-0547">Nucleotide-binding</keyword>
<keyword evidence="1" id="KW-0808">Transferase</keyword>